<evidence type="ECO:0000313" key="2">
    <source>
        <dbReference type="Proteomes" id="UP001642360"/>
    </source>
</evidence>
<organism evidence="1 2">
    <name type="scientific">Ilex paraguariensis</name>
    <name type="common">yerba mate</name>
    <dbReference type="NCBI Taxonomy" id="185542"/>
    <lineage>
        <taxon>Eukaryota</taxon>
        <taxon>Viridiplantae</taxon>
        <taxon>Streptophyta</taxon>
        <taxon>Embryophyta</taxon>
        <taxon>Tracheophyta</taxon>
        <taxon>Spermatophyta</taxon>
        <taxon>Magnoliopsida</taxon>
        <taxon>eudicotyledons</taxon>
        <taxon>Gunneridae</taxon>
        <taxon>Pentapetalae</taxon>
        <taxon>asterids</taxon>
        <taxon>campanulids</taxon>
        <taxon>Aquifoliales</taxon>
        <taxon>Aquifoliaceae</taxon>
        <taxon>Ilex</taxon>
    </lineage>
</organism>
<sequence length="117" mass="13338">MAKHVIFTNDQLHHCESTLLAIEEFRRHFYSGIEPGPAYQARFVEKDEPAEWLDHTKVLPNGHCLRLGRCDIDCDSVLLSISHITCTSSYPQASEIDKGMPNPSYLVMARAKEKNEH</sequence>
<dbReference type="AlphaFoldDB" id="A0ABC8V0J5"/>
<name>A0ABC8V0J5_9AQUA</name>
<protein>
    <submittedName>
        <fullName evidence="1">Uncharacterized protein</fullName>
    </submittedName>
</protein>
<dbReference type="Proteomes" id="UP001642360">
    <property type="component" value="Unassembled WGS sequence"/>
</dbReference>
<gene>
    <name evidence="1" type="ORF">ILEXP_LOCUS57369</name>
</gene>
<keyword evidence="2" id="KW-1185">Reference proteome</keyword>
<proteinExistence type="predicted"/>
<comment type="caution">
    <text evidence="1">The sequence shown here is derived from an EMBL/GenBank/DDBJ whole genome shotgun (WGS) entry which is preliminary data.</text>
</comment>
<dbReference type="EMBL" id="CAUOFW020009724">
    <property type="protein sequence ID" value="CAK9186866.1"/>
    <property type="molecule type" value="Genomic_DNA"/>
</dbReference>
<accession>A0ABC8V0J5</accession>
<evidence type="ECO:0000313" key="1">
    <source>
        <dbReference type="EMBL" id="CAK9186866.1"/>
    </source>
</evidence>
<reference evidence="1 2" key="1">
    <citation type="submission" date="2024-02" db="EMBL/GenBank/DDBJ databases">
        <authorList>
            <person name="Vignale AGUSTIN F."/>
            <person name="Sosa J E."/>
            <person name="Modenutti C."/>
        </authorList>
    </citation>
    <scope>NUCLEOTIDE SEQUENCE [LARGE SCALE GENOMIC DNA]</scope>
</reference>